<dbReference type="OrthoDB" id="2370471at2"/>
<organism evidence="1 2">
    <name type="scientific">Porphyromonas asaccharolytica (strain ATCC 25260 / DSM 20707 / BCRC 10618 / CCUG 7834 / JCM 6326 / LMG 13178 / VPI 4198 / B440)</name>
    <name type="common">Bacteroides asaccharolyticus</name>
    <dbReference type="NCBI Taxonomy" id="879243"/>
    <lineage>
        <taxon>Bacteria</taxon>
        <taxon>Pseudomonadati</taxon>
        <taxon>Bacteroidota</taxon>
        <taxon>Bacteroidia</taxon>
        <taxon>Bacteroidales</taxon>
        <taxon>Porphyromonadaceae</taxon>
        <taxon>Porphyromonas</taxon>
    </lineage>
</organism>
<dbReference type="eggNOG" id="COG2227">
    <property type="taxonomic scope" value="Bacteria"/>
</dbReference>
<dbReference type="EMBL" id="CP002689">
    <property type="protein sequence ID" value="AEE13399.1"/>
    <property type="molecule type" value="Genomic_DNA"/>
</dbReference>
<sequence length="310" mass="35386">MIACSLSDQTCPHCHNSSYTELWECEDHLVSHEHYAIGRCNECGLLQTLTPPPAEELGHYYDSSDYLSHQTEGRGGMARIYRAVKRYRVGRRVRTARKLCATAPQMMLEVGAGVGAFAHAMQEHGCKAYVVEQSKAARQLCAQQIPSEQLFATTQEFVAHHSELFGQLDLICLWHSLEHLPDLADQLEIYQQLLKPGGTLCIAVPNAQSFDASYYRALWAAYDVPRHLWHFTPHSMRQTVEAHHFTLKKIRPQRLDVYYIALLSESYKQGGRINFITWLKAFGVGFSYHIRSLFTPMRASALLYHFVRQA</sequence>
<reference evidence="2" key="1">
    <citation type="submission" date="2011-04" db="EMBL/GenBank/DDBJ databases">
        <title>The complete genome of Porphyromonas asaccharolytica DSM 20707.</title>
        <authorList>
            <person name="Lucas S."/>
            <person name="Han J."/>
            <person name="Lapidus A."/>
            <person name="Bruce D."/>
            <person name="Goodwin L."/>
            <person name="Pitluck S."/>
            <person name="Peters L."/>
            <person name="Kyrpides N."/>
            <person name="Mavromatis K."/>
            <person name="Ivanova N."/>
            <person name="Ovchinnikova G."/>
            <person name="Pagani I."/>
            <person name="Lu M."/>
            <person name="Detter J.C."/>
            <person name="Tapia R."/>
            <person name="Han C."/>
            <person name="Land M."/>
            <person name="Hauser L."/>
            <person name="Markowitz V."/>
            <person name="Cheng J.-F."/>
            <person name="Hugenholtz P."/>
            <person name="Woyke T."/>
            <person name="Wu D."/>
            <person name="Gronow S."/>
            <person name="Wellnitz S."/>
            <person name="Brambilla E."/>
            <person name="Klenk H.-P."/>
            <person name="Eisen J.A."/>
        </authorList>
    </citation>
    <scope>NUCLEOTIDE SEQUENCE [LARGE SCALE GENOMIC DNA]</scope>
    <source>
        <strain evidence="2">ATCC 25260 / DSM 20707 / VPI 4198</strain>
    </source>
</reference>
<dbReference type="Gene3D" id="3.40.50.150">
    <property type="entry name" value="Vaccinia Virus protein VP39"/>
    <property type="match status" value="1"/>
</dbReference>
<dbReference type="RefSeq" id="WP_013760759.1">
    <property type="nucleotide sequence ID" value="NC_015501.1"/>
</dbReference>
<keyword evidence="1" id="KW-0489">Methyltransferase</keyword>
<dbReference type="STRING" id="879243.Poras_1466"/>
<dbReference type="KEGG" id="pah:Poras_1466"/>
<proteinExistence type="predicted"/>
<dbReference type="CDD" id="cd02440">
    <property type="entry name" value="AdoMet_MTases"/>
    <property type="match status" value="1"/>
</dbReference>
<dbReference type="AlphaFoldDB" id="F4KN88"/>
<dbReference type="GO" id="GO:0008168">
    <property type="term" value="F:methyltransferase activity"/>
    <property type="evidence" value="ECO:0007669"/>
    <property type="project" value="UniProtKB-KW"/>
</dbReference>
<keyword evidence="1" id="KW-0808">Transferase</keyword>
<dbReference type="SUPFAM" id="SSF53335">
    <property type="entry name" value="S-adenosyl-L-methionine-dependent methyltransferases"/>
    <property type="match status" value="1"/>
</dbReference>
<evidence type="ECO:0000313" key="1">
    <source>
        <dbReference type="EMBL" id="AEE13399.1"/>
    </source>
</evidence>
<evidence type="ECO:0000313" key="2">
    <source>
        <dbReference type="Proteomes" id="UP000006545"/>
    </source>
</evidence>
<accession>F4KN88</accession>
<name>F4KN88_PORAD</name>
<keyword evidence="2" id="KW-1185">Reference proteome</keyword>
<dbReference type="HOGENOM" id="CLU_068669_1_0_10"/>
<dbReference type="InterPro" id="IPR029063">
    <property type="entry name" value="SAM-dependent_MTases_sf"/>
</dbReference>
<dbReference type="PANTHER" id="PTHR43861">
    <property type="entry name" value="TRANS-ACONITATE 2-METHYLTRANSFERASE-RELATED"/>
    <property type="match status" value="1"/>
</dbReference>
<dbReference type="Pfam" id="PF13489">
    <property type="entry name" value="Methyltransf_23"/>
    <property type="match status" value="1"/>
</dbReference>
<dbReference type="GO" id="GO:0032259">
    <property type="term" value="P:methylation"/>
    <property type="evidence" value="ECO:0007669"/>
    <property type="project" value="UniProtKB-KW"/>
</dbReference>
<protein>
    <submittedName>
        <fullName evidence="1">Methyltransferase type 12</fullName>
    </submittedName>
</protein>
<dbReference type="Proteomes" id="UP000006545">
    <property type="component" value="Chromosome"/>
</dbReference>
<gene>
    <name evidence="1" type="ordered locus">Poras_1466</name>
</gene>